<sequence length="149" mass="15739">MEAIGVPWFIAVRYLGPPVLLLLVGGALLVWRPPARRGLVWAALVTNLVAAALPFLWIGLQILTDQAERTVFGLVMTLLQPLVVVVAWLLVLTALIHRPPAVAGTVPAVAVERAAAVHAGGPEPHTPPGGRPRTGAGTRTGIRRGRPKT</sequence>
<proteinExistence type="predicted"/>
<keyword evidence="2" id="KW-1133">Transmembrane helix</keyword>
<feature type="region of interest" description="Disordered" evidence="1">
    <location>
        <begin position="118"/>
        <end position="149"/>
    </location>
</feature>
<feature type="transmembrane region" description="Helical" evidence="2">
    <location>
        <begin position="6"/>
        <end position="31"/>
    </location>
</feature>
<dbReference type="EMBL" id="JAUZMY010000056">
    <property type="protein sequence ID" value="MEE2041612.1"/>
    <property type="molecule type" value="Genomic_DNA"/>
</dbReference>
<feature type="transmembrane region" description="Helical" evidence="2">
    <location>
        <begin position="72"/>
        <end position="96"/>
    </location>
</feature>
<comment type="caution">
    <text evidence="3">The sequence shown here is derived from an EMBL/GenBank/DDBJ whole genome shotgun (WGS) entry which is preliminary data.</text>
</comment>
<evidence type="ECO:0000313" key="4">
    <source>
        <dbReference type="Proteomes" id="UP001356095"/>
    </source>
</evidence>
<keyword evidence="2" id="KW-0472">Membrane</keyword>
<gene>
    <name evidence="3" type="ORF">Q8791_30765</name>
</gene>
<name>A0ABU7KHC6_9ACTN</name>
<keyword evidence="4" id="KW-1185">Reference proteome</keyword>
<evidence type="ECO:0000313" key="3">
    <source>
        <dbReference type="EMBL" id="MEE2041612.1"/>
    </source>
</evidence>
<evidence type="ECO:0000256" key="2">
    <source>
        <dbReference type="SAM" id="Phobius"/>
    </source>
</evidence>
<dbReference type="Proteomes" id="UP001356095">
    <property type="component" value="Unassembled WGS sequence"/>
</dbReference>
<protein>
    <submittedName>
        <fullName evidence="3">Uncharacterized protein</fullName>
    </submittedName>
</protein>
<feature type="transmembrane region" description="Helical" evidence="2">
    <location>
        <begin position="38"/>
        <end position="60"/>
    </location>
</feature>
<dbReference type="RefSeq" id="WP_330095367.1">
    <property type="nucleotide sequence ID" value="NZ_JAUZMY010000056.1"/>
</dbReference>
<organism evidence="3 4">
    <name type="scientific">Nocardiopsis codii</name>
    <dbReference type="NCBI Taxonomy" id="3065942"/>
    <lineage>
        <taxon>Bacteria</taxon>
        <taxon>Bacillati</taxon>
        <taxon>Actinomycetota</taxon>
        <taxon>Actinomycetes</taxon>
        <taxon>Streptosporangiales</taxon>
        <taxon>Nocardiopsidaceae</taxon>
        <taxon>Nocardiopsis</taxon>
    </lineage>
</organism>
<accession>A0ABU7KHC6</accession>
<evidence type="ECO:0000256" key="1">
    <source>
        <dbReference type="SAM" id="MobiDB-lite"/>
    </source>
</evidence>
<keyword evidence="2" id="KW-0812">Transmembrane</keyword>
<feature type="compositionally biased region" description="Low complexity" evidence="1">
    <location>
        <begin position="131"/>
        <end position="140"/>
    </location>
</feature>
<reference evidence="3 4" key="1">
    <citation type="submission" date="2023-08" db="EMBL/GenBank/DDBJ databases">
        <authorList>
            <person name="Girao M."/>
            <person name="Carvalho M.F."/>
        </authorList>
    </citation>
    <scope>NUCLEOTIDE SEQUENCE [LARGE SCALE GENOMIC DNA]</scope>
    <source>
        <strain evidence="3 4">CT-R113</strain>
    </source>
</reference>